<gene>
    <name evidence="1" type="ORF">CKO28_20210</name>
</gene>
<evidence type="ECO:0000313" key="1">
    <source>
        <dbReference type="EMBL" id="MBK1670351.1"/>
    </source>
</evidence>
<dbReference type="Pfam" id="PF06296">
    <property type="entry name" value="RelE"/>
    <property type="match status" value="1"/>
</dbReference>
<dbReference type="RefSeq" id="WP_200342715.1">
    <property type="nucleotide sequence ID" value="NZ_NRRL01000089.1"/>
</dbReference>
<accession>A0ABS1DIQ1</accession>
<protein>
    <recommendedName>
        <fullName evidence="3">Addiction module toxin RelE</fullName>
    </recommendedName>
</protein>
<reference evidence="1 2" key="1">
    <citation type="journal article" date="2020" name="Microorganisms">
        <title>Osmotic Adaptation and Compatible Solute Biosynthesis of Phototrophic Bacteria as Revealed from Genome Analyses.</title>
        <authorList>
            <person name="Imhoff J.F."/>
            <person name="Rahn T."/>
            <person name="Kunzel S."/>
            <person name="Keller A."/>
            <person name="Neulinger S.C."/>
        </authorList>
    </citation>
    <scope>NUCLEOTIDE SEQUENCE [LARGE SCALE GENOMIC DNA]</scope>
    <source>
        <strain evidence="1 2">DSM 9895</strain>
    </source>
</reference>
<evidence type="ECO:0000313" key="2">
    <source>
        <dbReference type="Proteomes" id="UP001296873"/>
    </source>
</evidence>
<organism evidence="1 2">
    <name type="scientific">Rhodovibrio sodomensis</name>
    <dbReference type="NCBI Taxonomy" id="1088"/>
    <lineage>
        <taxon>Bacteria</taxon>
        <taxon>Pseudomonadati</taxon>
        <taxon>Pseudomonadota</taxon>
        <taxon>Alphaproteobacteria</taxon>
        <taxon>Rhodospirillales</taxon>
        <taxon>Rhodovibrionaceae</taxon>
        <taxon>Rhodovibrio</taxon>
    </lineage>
</organism>
<evidence type="ECO:0008006" key="3">
    <source>
        <dbReference type="Google" id="ProtNLM"/>
    </source>
</evidence>
<name>A0ABS1DIQ1_9PROT</name>
<dbReference type="InterPro" id="IPR009387">
    <property type="entry name" value="HigB-2"/>
</dbReference>
<dbReference type="PIRSF" id="PIRSF018634">
    <property type="entry name" value="UCP018634"/>
    <property type="match status" value="1"/>
</dbReference>
<keyword evidence="2" id="KW-1185">Reference proteome</keyword>
<dbReference type="Proteomes" id="UP001296873">
    <property type="component" value="Unassembled WGS sequence"/>
</dbReference>
<dbReference type="EMBL" id="NRRL01000089">
    <property type="protein sequence ID" value="MBK1670351.1"/>
    <property type="molecule type" value="Genomic_DNA"/>
</dbReference>
<comment type="caution">
    <text evidence="1">The sequence shown here is derived from an EMBL/GenBank/DDBJ whole genome shotgun (WGS) entry which is preliminary data.</text>
</comment>
<proteinExistence type="predicted"/>
<sequence length="125" mass="13770">MRIFKAKGFKPGKDGPSDADLRAAIGEIEAGLVDAELGGELVKKRIARPGEGKRRGFRTIVAVRIGEKAFFLYCFAKKQRDNITGPELAALRRLATELVGYSEAELDKALERGALVELDEQEHRS</sequence>